<feature type="compositionally biased region" description="Polar residues" evidence="1">
    <location>
        <begin position="221"/>
        <end position="230"/>
    </location>
</feature>
<dbReference type="PANTHER" id="PTHR38766">
    <property type="entry name" value="FLAGELLAR PROTEIN FLIO"/>
    <property type="match status" value="1"/>
</dbReference>
<proteinExistence type="predicted"/>
<reference evidence="3 4" key="1">
    <citation type="submission" date="2017-04" db="EMBL/GenBank/DDBJ databases">
        <authorList>
            <person name="Afonso C.L."/>
            <person name="Miller P.J."/>
            <person name="Scott M.A."/>
            <person name="Spackman E."/>
            <person name="Goraichik I."/>
            <person name="Dimitrov K.M."/>
            <person name="Suarez D.L."/>
            <person name="Swayne D.E."/>
        </authorList>
    </citation>
    <scope>NUCLEOTIDE SEQUENCE [LARGE SCALE GENOMIC DNA]</scope>
    <source>
        <strain evidence="3 4">B5P</strain>
    </source>
</reference>
<dbReference type="OrthoDB" id="8456606at2"/>
<dbReference type="RefSeq" id="WP_139832319.1">
    <property type="nucleotide sequence ID" value="NZ_FXBL01000004.1"/>
</dbReference>
<keyword evidence="4" id="KW-1185">Reference proteome</keyword>
<feature type="compositionally biased region" description="Pro residues" evidence="1">
    <location>
        <begin position="148"/>
        <end position="158"/>
    </location>
</feature>
<keyword evidence="3" id="KW-0969">Cilium</keyword>
<keyword evidence="2" id="KW-0472">Membrane</keyword>
<dbReference type="EMBL" id="FXBL01000004">
    <property type="protein sequence ID" value="SMH48302.1"/>
    <property type="molecule type" value="Genomic_DNA"/>
</dbReference>
<accession>A0A1X7PAZ6</accession>
<evidence type="ECO:0000256" key="1">
    <source>
        <dbReference type="SAM" id="MobiDB-lite"/>
    </source>
</evidence>
<dbReference type="PANTHER" id="PTHR38766:SF1">
    <property type="entry name" value="FLAGELLAR PROTEIN FLIO"/>
    <property type="match status" value="1"/>
</dbReference>
<feature type="compositionally biased region" description="Low complexity" evidence="1">
    <location>
        <begin position="183"/>
        <end position="212"/>
    </location>
</feature>
<keyword evidence="2" id="KW-0812">Transmembrane</keyword>
<feature type="compositionally biased region" description="Pro residues" evidence="1">
    <location>
        <begin position="169"/>
        <end position="182"/>
    </location>
</feature>
<organism evidence="3 4">
    <name type="scientific">Mesorhizobium australicum</name>
    <dbReference type="NCBI Taxonomy" id="536018"/>
    <lineage>
        <taxon>Bacteria</taxon>
        <taxon>Pseudomonadati</taxon>
        <taxon>Pseudomonadota</taxon>
        <taxon>Alphaproteobacteria</taxon>
        <taxon>Hyphomicrobiales</taxon>
        <taxon>Phyllobacteriaceae</taxon>
        <taxon>Mesorhizobium</taxon>
    </lineage>
</organism>
<feature type="region of interest" description="Disordered" evidence="1">
    <location>
        <begin position="104"/>
        <end position="261"/>
    </location>
</feature>
<feature type="compositionally biased region" description="Basic and acidic residues" evidence="1">
    <location>
        <begin position="104"/>
        <end position="114"/>
    </location>
</feature>
<feature type="transmembrane region" description="Helical" evidence="2">
    <location>
        <begin position="18"/>
        <end position="39"/>
    </location>
</feature>
<keyword evidence="3" id="KW-0966">Cell projection</keyword>
<keyword evidence="3" id="KW-0282">Flagellum</keyword>
<evidence type="ECO:0000313" key="3">
    <source>
        <dbReference type="EMBL" id="SMH48302.1"/>
    </source>
</evidence>
<name>A0A1X7PAZ6_9HYPH</name>
<keyword evidence="2" id="KW-1133">Transmembrane helix</keyword>
<sequence length="261" mass="27795">MGLIESIQNALPEGYANAILWLAAALLALVVILGLIRLIRGVSGGTFVAGGRNRRTRLAVMDAAAVDSRRRLVLVRRDDVEHLVLIGGPTDVVIERDIRVMSRPARHAEHHDEAISAPAHSSPELERARAQMRPAPHPVSRPAEAPRPVEPVLPPRPVAPASNVTLPRPTIPMPAPPPPPGAAKPATPVTTPRPYEPSRPASSAAPSRLPPAKSLDDTLLNELSLSLEQTASGSKSASPKKPDTSLDEQMNKLLGEITKKA</sequence>
<dbReference type="Proteomes" id="UP000193083">
    <property type="component" value="Unassembled WGS sequence"/>
</dbReference>
<evidence type="ECO:0000256" key="2">
    <source>
        <dbReference type="SAM" id="Phobius"/>
    </source>
</evidence>
<gene>
    <name evidence="3" type="ORF">SAMN02982922_3715</name>
</gene>
<dbReference type="AlphaFoldDB" id="A0A1X7PAZ6"/>
<evidence type="ECO:0000313" key="4">
    <source>
        <dbReference type="Proteomes" id="UP000193083"/>
    </source>
</evidence>
<dbReference type="InterPro" id="IPR052205">
    <property type="entry name" value="FliO/MopB"/>
</dbReference>
<protein>
    <submittedName>
        <fullName evidence="3">Flagellar biosynthesis protein, FliO</fullName>
    </submittedName>
</protein>